<keyword evidence="2" id="KW-1185">Reference proteome</keyword>
<dbReference type="RefSeq" id="WP_121456775.1">
    <property type="nucleotide sequence ID" value="NZ_JAANMQ010000009.1"/>
</dbReference>
<dbReference type="OrthoDB" id="9807346at2"/>
<protein>
    <recommendedName>
        <fullName evidence="3">Uracil-DNA glycosylase</fullName>
    </recommendedName>
</protein>
<evidence type="ECO:0008006" key="3">
    <source>
        <dbReference type="Google" id="ProtNLM"/>
    </source>
</evidence>
<gene>
    <name evidence="1" type="ORF">DFR40_0364</name>
</gene>
<dbReference type="Proteomes" id="UP000270626">
    <property type="component" value="Unassembled WGS sequence"/>
</dbReference>
<name>A0A495WME0_9RHOO</name>
<evidence type="ECO:0000313" key="2">
    <source>
        <dbReference type="Proteomes" id="UP000270626"/>
    </source>
</evidence>
<comment type="caution">
    <text evidence="1">The sequence shown here is derived from an EMBL/GenBank/DDBJ whole genome shotgun (WGS) entry which is preliminary data.</text>
</comment>
<dbReference type="EMBL" id="RBXP01000003">
    <property type="protein sequence ID" value="RKT62477.1"/>
    <property type="molecule type" value="Genomic_DNA"/>
</dbReference>
<reference evidence="1 2" key="1">
    <citation type="submission" date="2018-10" db="EMBL/GenBank/DDBJ databases">
        <title>Genomic Encyclopedia of Type Strains, Phase IV (KMG-IV): sequencing the most valuable type-strain genomes for metagenomic binning, comparative biology and taxonomic classification.</title>
        <authorList>
            <person name="Goeker M."/>
        </authorList>
    </citation>
    <scope>NUCLEOTIDE SEQUENCE [LARGE SCALE GENOMIC DNA]</scope>
    <source>
        <strain evidence="1 2">DSM 23841</strain>
    </source>
</reference>
<proteinExistence type="predicted"/>
<sequence length="62" mass="7229">MDKEQPASPRCRNCRHYHITFDPNFPYGCRELGFRSAREPARDVLESSGQPCLYFVARPRKA</sequence>
<dbReference type="AlphaFoldDB" id="A0A495WME0"/>
<evidence type="ECO:0000313" key="1">
    <source>
        <dbReference type="EMBL" id="RKT62477.1"/>
    </source>
</evidence>
<accession>A0A495WME0</accession>
<organism evidence="1 2">
    <name type="scientific">Azonexus fungiphilus</name>
    <dbReference type="NCBI Taxonomy" id="146940"/>
    <lineage>
        <taxon>Bacteria</taxon>
        <taxon>Pseudomonadati</taxon>
        <taxon>Pseudomonadota</taxon>
        <taxon>Betaproteobacteria</taxon>
        <taxon>Rhodocyclales</taxon>
        <taxon>Azonexaceae</taxon>
        <taxon>Azonexus</taxon>
    </lineage>
</organism>